<keyword evidence="3 6" id="KW-0732">Signal</keyword>
<evidence type="ECO:0000259" key="7">
    <source>
        <dbReference type="SMART" id="SM00093"/>
    </source>
</evidence>
<comment type="similarity">
    <text evidence="4">Belongs to the serpin family.</text>
</comment>
<evidence type="ECO:0000313" key="9">
    <source>
        <dbReference type="Proteomes" id="UP000006791"/>
    </source>
</evidence>
<dbReference type="AlphaFoldDB" id="G2LIN6"/>
<dbReference type="GO" id="GO:0005615">
    <property type="term" value="C:extracellular space"/>
    <property type="evidence" value="ECO:0007669"/>
    <property type="project" value="InterPro"/>
</dbReference>
<dbReference type="InterPro" id="IPR042185">
    <property type="entry name" value="Serpin_sf_2"/>
</dbReference>
<organism evidence="8 9">
    <name type="scientific">Chloracidobacterium thermophilum (strain B)</name>
    <dbReference type="NCBI Taxonomy" id="981222"/>
    <lineage>
        <taxon>Bacteria</taxon>
        <taxon>Pseudomonadati</taxon>
        <taxon>Acidobacteriota</taxon>
        <taxon>Terriglobia</taxon>
        <taxon>Terriglobales</taxon>
        <taxon>Acidobacteriaceae</taxon>
        <taxon>Chloracidobacterium</taxon>
    </lineage>
</organism>
<feature type="domain" description="Serpin" evidence="7">
    <location>
        <begin position="72"/>
        <end position="433"/>
    </location>
</feature>
<gene>
    <name evidence="8" type="ordered locus">Cabther_A1504</name>
</gene>
<feature type="signal peptide" evidence="6">
    <location>
        <begin position="1"/>
        <end position="26"/>
    </location>
</feature>
<feature type="region of interest" description="Disordered" evidence="5">
    <location>
        <begin position="26"/>
        <end position="61"/>
    </location>
</feature>
<dbReference type="InterPro" id="IPR036186">
    <property type="entry name" value="Serpin_sf"/>
</dbReference>
<dbReference type="MEROPS" id="I04.089"/>
<dbReference type="SMART" id="SM00093">
    <property type="entry name" value="SERPIN"/>
    <property type="match status" value="1"/>
</dbReference>
<evidence type="ECO:0000256" key="4">
    <source>
        <dbReference type="RuleBase" id="RU000411"/>
    </source>
</evidence>
<protein>
    <submittedName>
        <fullName evidence="8">Serine protease inhibitor</fullName>
    </submittedName>
</protein>
<dbReference type="RefSeq" id="WP_014099991.1">
    <property type="nucleotide sequence ID" value="NC_016024.1"/>
</dbReference>
<feature type="chain" id="PRO_5003432511" evidence="6">
    <location>
        <begin position="27"/>
        <end position="437"/>
    </location>
</feature>
<dbReference type="PANTHER" id="PTHR11461">
    <property type="entry name" value="SERINE PROTEASE INHIBITOR, SERPIN"/>
    <property type="match status" value="1"/>
</dbReference>
<dbReference type="InterPro" id="IPR023795">
    <property type="entry name" value="Serpin_CS"/>
</dbReference>
<evidence type="ECO:0000256" key="6">
    <source>
        <dbReference type="SAM" id="SignalP"/>
    </source>
</evidence>
<dbReference type="Gene3D" id="3.30.497.10">
    <property type="entry name" value="Antithrombin, subunit I, domain 2"/>
    <property type="match status" value="1"/>
</dbReference>
<dbReference type="Proteomes" id="UP000006791">
    <property type="component" value="Chromosome 1"/>
</dbReference>
<dbReference type="HOGENOM" id="CLU_023330_0_2_0"/>
<accession>G2LIN6</accession>
<dbReference type="GO" id="GO:0004867">
    <property type="term" value="F:serine-type endopeptidase inhibitor activity"/>
    <property type="evidence" value="ECO:0007669"/>
    <property type="project" value="InterPro"/>
</dbReference>
<sequence length="437" mass="47659">MTMPIRIFSLCLVALWLLASHDDASAQKRKRRPASRPASGTPATTSPVSKEPRMNTATAPRDAAAGVNRFAVTLHQRLSRQTDGNLFFSPYSISSALAMTALGARGATLAEMQVALQFPDGIPHAAFAAQDRLINTPNAPYTLAVANALWGQRGLGFEPDFLSATRQHYGAGLEEVDFRGNPEGTRSRINDWVSTKTNRRIPDLLPPGFITPMTRLVLTNAIYFKGNWAEAFDRDATNERDQFRLARGGTVTVAMMNRTGRYAHFDGGTFQALTLPYRGNELSMVILLPNATDGLPALEKGLTAAQLQEVVEKAIAREVQVSVPRFKLTLRLEHLTDDMKALGMTLAFTEGADFSAMTRQAKLFIDAIAHKAFVEVNEEGTEAAAATGVGMRITSIGAEPPRPVVFRADHPFLFVIRDNRSGATLFMGRVMNPAVSE</sequence>
<dbReference type="KEGG" id="ctm:Cabther_A1504"/>
<dbReference type="Pfam" id="PF00079">
    <property type="entry name" value="Serpin"/>
    <property type="match status" value="1"/>
</dbReference>
<comment type="subcellular location">
    <subcellularLocation>
        <location evidence="1">Secreted</location>
    </subcellularLocation>
</comment>
<evidence type="ECO:0000256" key="2">
    <source>
        <dbReference type="ARBA" id="ARBA00022525"/>
    </source>
</evidence>
<evidence type="ECO:0000313" key="8">
    <source>
        <dbReference type="EMBL" id="AEP12254.1"/>
    </source>
</evidence>
<dbReference type="CDD" id="cd19590">
    <property type="entry name" value="serpin_thermopin-like"/>
    <property type="match status" value="1"/>
</dbReference>
<dbReference type="PANTHER" id="PTHR11461:SF211">
    <property type="entry name" value="GH10112P-RELATED"/>
    <property type="match status" value="1"/>
</dbReference>
<dbReference type="OrthoDB" id="9764871at2"/>
<dbReference type="PROSITE" id="PS00284">
    <property type="entry name" value="SERPIN"/>
    <property type="match status" value="1"/>
</dbReference>
<reference evidence="8 9" key="1">
    <citation type="journal article" date="2012" name="Environ. Microbiol.">
        <title>Complete genome of Candidatus Chloracidobacterium thermophilum, a chlorophyll-based photoheterotroph belonging to the phylum Acidobacteria.</title>
        <authorList>
            <person name="Garcia Costas A.M."/>
            <person name="Liu Z."/>
            <person name="Tomsho L.P."/>
            <person name="Schuster S.C."/>
            <person name="Ward D.M."/>
            <person name="Bryant D.A."/>
        </authorList>
    </citation>
    <scope>NUCLEOTIDE SEQUENCE [LARGE SCALE GENOMIC DNA]</scope>
    <source>
        <strain evidence="8 9">B</strain>
    </source>
</reference>
<dbReference type="InterPro" id="IPR023796">
    <property type="entry name" value="Serpin_dom"/>
</dbReference>
<evidence type="ECO:0000256" key="3">
    <source>
        <dbReference type="ARBA" id="ARBA00022729"/>
    </source>
</evidence>
<evidence type="ECO:0000256" key="1">
    <source>
        <dbReference type="ARBA" id="ARBA00004613"/>
    </source>
</evidence>
<dbReference type="FunFam" id="3.30.497.10:FF:000031">
    <property type="entry name" value="Putative salivary serpin"/>
    <property type="match status" value="1"/>
</dbReference>
<dbReference type="InterPro" id="IPR042178">
    <property type="entry name" value="Serpin_sf_1"/>
</dbReference>
<dbReference type="EMBL" id="CP002514">
    <property type="protein sequence ID" value="AEP12254.1"/>
    <property type="molecule type" value="Genomic_DNA"/>
</dbReference>
<proteinExistence type="inferred from homology"/>
<keyword evidence="9" id="KW-1185">Reference proteome</keyword>
<dbReference type="Gene3D" id="2.30.39.10">
    <property type="entry name" value="Alpha-1-antitrypsin, domain 1"/>
    <property type="match status" value="2"/>
</dbReference>
<name>G2LIN6_CHLTF</name>
<dbReference type="STRING" id="981222.Cabther_A1504"/>
<evidence type="ECO:0000256" key="5">
    <source>
        <dbReference type="SAM" id="MobiDB-lite"/>
    </source>
</evidence>
<dbReference type="SUPFAM" id="SSF56574">
    <property type="entry name" value="Serpins"/>
    <property type="match status" value="1"/>
</dbReference>
<keyword evidence="2" id="KW-0964">Secreted</keyword>
<dbReference type="InterPro" id="IPR000215">
    <property type="entry name" value="Serpin_fam"/>
</dbReference>